<protein>
    <recommendedName>
        <fullName evidence="1">GST N-terminal domain-containing protein</fullName>
    </recommendedName>
</protein>
<dbReference type="Gene3D" id="3.40.30.10">
    <property type="entry name" value="Glutaredoxin"/>
    <property type="match status" value="1"/>
</dbReference>
<dbReference type="STRING" id="69332.A0A388KXC6"/>
<comment type="caution">
    <text evidence="2">The sequence shown here is derived from an EMBL/GenBank/DDBJ whole genome shotgun (WGS) entry which is preliminary data.</text>
</comment>
<dbReference type="InterPro" id="IPR036249">
    <property type="entry name" value="Thioredoxin-like_sf"/>
</dbReference>
<dbReference type="PANTHER" id="PTHR32419">
    <property type="entry name" value="GLUTATHIONYL-HYDROQUINONE REDUCTASE"/>
    <property type="match status" value="1"/>
</dbReference>
<gene>
    <name evidence="2" type="ORF">CBR_g19102</name>
</gene>
<dbReference type="FunFam" id="3.40.30.10:FF:000198">
    <property type="entry name" value="Glutathione S-transferase family protein"/>
    <property type="match status" value="1"/>
</dbReference>
<feature type="domain" description="GST N-terminal" evidence="1">
    <location>
        <begin position="62"/>
        <end position="165"/>
    </location>
</feature>
<dbReference type="InterPro" id="IPR016639">
    <property type="entry name" value="GST_Omega/GSH"/>
</dbReference>
<dbReference type="SUPFAM" id="SSF52833">
    <property type="entry name" value="Thioredoxin-like"/>
    <property type="match status" value="1"/>
</dbReference>
<proteinExistence type="predicted"/>
<evidence type="ECO:0000259" key="1">
    <source>
        <dbReference type="Pfam" id="PF13409"/>
    </source>
</evidence>
<evidence type="ECO:0000313" key="2">
    <source>
        <dbReference type="EMBL" id="GBG74697.1"/>
    </source>
</evidence>
<dbReference type="GO" id="GO:0005737">
    <property type="term" value="C:cytoplasm"/>
    <property type="evidence" value="ECO:0007669"/>
    <property type="project" value="TreeGrafter"/>
</dbReference>
<dbReference type="Proteomes" id="UP000265515">
    <property type="component" value="Unassembled WGS sequence"/>
</dbReference>
<accession>A0A388KXC6</accession>
<dbReference type="Pfam" id="PF13409">
    <property type="entry name" value="GST_N_2"/>
    <property type="match status" value="1"/>
</dbReference>
<evidence type="ECO:0000313" key="3">
    <source>
        <dbReference type="Proteomes" id="UP000265515"/>
    </source>
</evidence>
<reference evidence="2 3" key="1">
    <citation type="journal article" date="2018" name="Cell">
        <title>The Chara Genome: Secondary Complexity and Implications for Plant Terrestrialization.</title>
        <authorList>
            <person name="Nishiyama T."/>
            <person name="Sakayama H."/>
            <person name="Vries J.D."/>
            <person name="Buschmann H."/>
            <person name="Saint-Marcoux D."/>
            <person name="Ullrich K.K."/>
            <person name="Haas F.B."/>
            <person name="Vanderstraeten L."/>
            <person name="Becker D."/>
            <person name="Lang D."/>
            <person name="Vosolsobe S."/>
            <person name="Rombauts S."/>
            <person name="Wilhelmsson P.K.I."/>
            <person name="Janitza P."/>
            <person name="Kern R."/>
            <person name="Heyl A."/>
            <person name="Rumpler F."/>
            <person name="Villalobos L.I.A.C."/>
            <person name="Clay J.M."/>
            <person name="Skokan R."/>
            <person name="Toyoda A."/>
            <person name="Suzuki Y."/>
            <person name="Kagoshima H."/>
            <person name="Schijlen E."/>
            <person name="Tajeshwar N."/>
            <person name="Catarino B."/>
            <person name="Hetherington A.J."/>
            <person name="Saltykova A."/>
            <person name="Bonnot C."/>
            <person name="Breuninger H."/>
            <person name="Symeonidi A."/>
            <person name="Radhakrishnan G.V."/>
            <person name="Van Nieuwerburgh F."/>
            <person name="Deforce D."/>
            <person name="Chang C."/>
            <person name="Karol K.G."/>
            <person name="Hedrich R."/>
            <person name="Ulvskov P."/>
            <person name="Glockner G."/>
            <person name="Delwiche C.F."/>
            <person name="Petrasek J."/>
            <person name="Van de Peer Y."/>
            <person name="Friml J."/>
            <person name="Beilby M."/>
            <person name="Dolan L."/>
            <person name="Kohara Y."/>
            <person name="Sugano S."/>
            <person name="Fujiyama A."/>
            <person name="Delaux P.-M."/>
            <person name="Quint M."/>
            <person name="TheiBen G."/>
            <person name="Hagemann M."/>
            <person name="Harholt J."/>
            <person name="Dunand C."/>
            <person name="Zachgo S."/>
            <person name="Langdale J."/>
            <person name="Maumus F."/>
            <person name="Straeten D.V.D."/>
            <person name="Gould S.B."/>
            <person name="Rensing S.A."/>
        </authorList>
    </citation>
    <scope>NUCLEOTIDE SEQUENCE [LARGE SCALE GENOMIC DNA]</scope>
    <source>
        <strain evidence="2 3">S276</strain>
    </source>
</reference>
<dbReference type="AlphaFoldDB" id="A0A388KXC6"/>
<dbReference type="Gramene" id="GBG74697">
    <property type="protein sequence ID" value="GBG74697"/>
    <property type="gene ID" value="CBR_g19102"/>
</dbReference>
<keyword evidence="3" id="KW-1185">Reference proteome</keyword>
<dbReference type="EMBL" id="BFEA01000209">
    <property type="protein sequence ID" value="GBG74697.1"/>
    <property type="molecule type" value="Genomic_DNA"/>
</dbReference>
<name>A0A388KXC6_CHABU</name>
<dbReference type="InterPro" id="IPR004045">
    <property type="entry name" value="Glutathione_S-Trfase_N"/>
</dbReference>
<sequence>MAAAAAPVGSGKASVAHTAVDETSVDGAFKRTDSAFRNFITEDGSSGFPAVAGRYHLYISLACPWASRCYAFLVLKGLEDVIGLSVVNPKWEKTREGESHLGWVFATSDNEEPGATVDHLYGVRTVRDLYDMADADYSLGKFSVPVLWDKERKTIVNNESSEIIHCSTTSSANYQPRMLTGTLCRLI</sequence>
<dbReference type="PANTHER" id="PTHR32419:SF6">
    <property type="entry name" value="GLUTATHIONE S-TRANSFERASE OMEGA-LIKE 1-RELATED"/>
    <property type="match status" value="1"/>
</dbReference>
<dbReference type="OrthoDB" id="2309723at2759"/>
<dbReference type="OMA" id="EINQWIN"/>
<organism evidence="2 3">
    <name type="scientific">Chara braunii</name>
    <name type="common">Braun's stonewort</name>
    <dbReference type="NCBI Taxonomy" id="69332"/>
    <lineage>
        <taxon>Eukaryota</taxon>
        <taxon>Viridiplantae</taxon>
        <taxon>Streptophyta</taxon>
        <taxon>Charophyceae</taxon>
        <taxon>Charales</taxon>
        <taxon>Characeae</taxon>
        <taxon>Chara</taxon>
    </lineage>
</organism>
<dbReference type="GO" id="GO:0004364">
    <property type="term" value="F:glutathione transferase activity"/>
    <property type="evidence" value="ECO:0007669"/>
    <property type="project" value="InterPro"/>
</dbReference>